<dbReference type="Gene3D" id="3.40.640.10">
    <property type="entry name" value="Type I PLP-dependent aspartate aminotransferase-like (Major domain)"/>
    <property type="match status" value="1"/>
</dbReference>
<evidence type="ECO:0000256" key="3">
    <source>
        <dbReference type="ARBA" id="ARBA00022576"/>
    </source>
</evidence>
<evidence type="ECO:0000256" key="5">
    <source>
        <dbReference type="ARBA" id="ARBA00022898"/>
    </source>
</evidence>
<keyword evidence="4" id="KW-0808">Transferase</keyword>
<dbReference type="CDD" id="cd00609">
    <property type="entry name" value="AAT_like"/>
    <property type="match status" value="1"/>
</dbReference>
<feature type="non-terminal residue" evidence="11">
    <location>
        <position position="1"/>
    </location>
</feature>
<dbReference type="UniPathway" id="UPA00528">
    <property type="reaction ID" value="UER00586"/>
</dbReference>
<dbReference type="InterPro" id="IPR004839">
    <property type="entry name" value="Aminotransferase_I/II_large"/>
</dbReference>
<dbReference type="FunFam" id="3.40.640.10:FF:000012">
    <property type="entry name" value="alanine aminotransferase 2"/>
    <property type="match status" value="1"/>
</dbReference>
<evidence type="ECO:0000256" key="8">
    <source>
        <dbReference type="ARBA" id="ARBA00078532"/>
    </source>
</evidence>
<comment type="caution">
    <text evidence="11">The sequence shown here is derived from an EMBL/GenBank/DDBJ whole genome shotgun (WGS) entry which is preliminary data.</text>
</comment>
<comment type="cofactor">
    <cofactor evidence="1">
        <name>pyridoxal 5'-phosphate</name>
        <dbReference type="ChEBI" id="CHEBI:597326"/>
    </cofactor>
</comment>
<evidence type="ECO:0000313" key="11">
    <source>
        <dbReference type="EMBL" id="KAG2176291.1"/>
    </source>
</evidence>
<evidence type="ECO:0000256" key="7">
    <source>
        <dbReference type="ARBA" id="ARBA00077894"/>
    </source>
</evidence>
<comment type="subunit">
    <text evidence="2">Homodimer.</text>
</comment>
<comment type="similarity">
    <text evidence="6">Belongs to the class-I pyridoxal-phosphate-dependent aminotransferase family. Alanine aminotransferase subfamily.</text>
</comment>
<organism evidence="11 12">
    <name type="scientific">Mortierella isabellina</name>
    <name type="common">Filamentous fungus</name>
    <name type="synonym">Umbelopsis isabellina</name>
    <dbReference type="NCBI Taxonomy" id="91625"/>
    <lineage>
        <taxon>Eukaryota</taxon>
        <taxon>Fungi</taxon>
        <taxon>Fungi incertae sedis</taxon>
        <taxon>Mucoromycota</taxon>
        <taxon>Mucoromycotina</taxon>
        <taxon>Umbelopsidomycetes</taxon>
        <taxon>Umbelopsidales</taxon>
        <taxon>Umbelopsidaceae</taxon>
        <taxon>Umbelopsis</taxon>
    </lineage>
</organism>
<evidence type="ECO:0000256" key="4">
    <source>
        <dbReference type="ARBA" id="ARBA00022679"/>
    </source>
</evidence>
<dbReference type="AlphaFoldDB" id="A0A8H7PLU5"/>
<dbReference type="GO" id="GO:0042853">
    <property type="term" value="P:L-alanine catabolic process"/>
    <property type="evidence" value="ECO:0007669"/>
    <property type="project" value="UniProtKB-UniPathway"/>
</dbReference>
<evidence type="ECO:0000256" key="9">
    <source>
        <dbReference type="ARBA" id="ARBA00080525"/>
    </source>
</evidence>
<sequence>RNKVLTLESMNEAVKNVEYAVRGELAIKAENLRVALDQKKPLPFSRIINCNIGNPQQLSQKPITFFRQVASLCENPELLQPKNRDTLLKLYPADAIARAEVLLKNVTSVGAYSHSKGVPYIRQTVARFLKERDGSSADPENIFLTQGASSGVQTMLQVLTKDESSGIMIPIPQYPLYSATLSLFNATPVPYYLDEANGWALNIDEMTQNVVEARKKGVDVRALCIINPGNPTGQCLTKENMQQVIEFCSREKIVLLADEVYQTNIYQPDQRPFHSFKKVLHEMGSKYNNVELVSFHSISKGMVGECGRRGGYMELVGIDEKVIDQIYKLVSANLCPNVQGQILVDLMTNPPKAGDESYELYTKEISDIYESLKRRAKMLAACFRNMEGVTCNEADGSMYVFPKITLPKKAIEAAQAAGKEPDNFYCLEMLDATGVCVVNGSGFGQAPNTWHLRSTFLPEEHLFKDFCGKLEQFHASFLQKYKD</sequence>
<dbReference type="Gene3D" id="3.90.1150.10">
    <property type="entry name" value="Aspartate Aminotransferase, domain 1"/>
    <property type="match status" value="1"/>
</dbReference>
<protein>
    <recommendedName>
        <fullName evidence="7">Glutamate pyruvate transaminase</fullName>
    </recommendedName>
    <alternativeName>
        <fullName evidence="8">Glutamic--alanine transaminase</fullName>
    </alternativeName>
    <alternativeName>
        <fullName evidence="9">Glutamic--pyruvic transaminase</fullName>
    </alternativeName>
</protein>
<dbReference type="InterPro" id="IPR015422">
    <property type="entry name" value="PyrdxlP-dep_Trfase_small"/>
</dbReference>
<evidence type="ECO:0000256" key="1">
    <source>
        <dbReference type="ARBA" id="ARBA00001933"/>
    </source>
</evidence>
<dbReference type="Proteomes" id="UP000654370">
    <property type="component" value="Unassembled WGS sequence"/>
</dbReference>
<keyword evidence="3" id="KW-0032">Aminotransferase</keyword>
<reference evidence="11" key="1">
    <citation type="submission" date="2020-12" db="EMBL/GenBank/DDBJ databases">
        <title>Metabolic potential, ecology and presence of endohyphal bacteria is reflected in genomic diversity of Mucoromycotina.</title>
        <authorList>
            <person name="Muszewska A."/>
            <person name="Okrasinska A."/>
            <person name="Steczkiewicz K."/>
            <person name="Drgas O."/>
            <person name="Orlowska M."/>
            <person name="Perlinska-Lenart U."/>
            <person name="Aleksandrzak-Piekarczyk T."/>
            <person name="Szatraj K."/>
            <person name="Zielenkiewicz U."/>
            <person name="Pilsyk S."/>
            <person name="Malc E."/>
            <person name="Mieczkowski P."/>
            <person name="Kruszewska J.S."/>
            <person name="Biernat P."/>
            <person name="Pawlowska J."/>
        </authorList>
    </citation>
    <scope>NUCLEOTIDE SEQUENCE</scope>
    <source>
        <strain evidence="11">WA0000067209</strain>
    </source>
</reference>
<evidence type="ECO:0000313" key="12">
    <source>
        <dbReference type="Proteomes" id="UP000654370"/>
    </source>
</evidence>
<evidence type="ECO:0000259" key="10">
    <source>
        <dbReference type="Pfam" id="PF00155"/>
    </source>
</evidence>
<evidence type="ECO:0000256" key="2">
    <source>
        <dbReference type="ARBA" id="ARBA00011738"/>
    </source>
</evidence>
<evidence type="ECO:0000256" key="6">
    <source>
        <dbReference type="ARBA" id="ARBA00025785"/>
    </source>
</evidence>
<dbReference type="GO" id="GO:0008483">
    <property type="term" value="F:transaminase activity"/>
    <property type="evidence" value="ECO:0007669"/>
    <property type="project" value="UniProtKB-KW"/>
</dbReference>
<dbReference type="Pfam" id="PF00155">
    <property type="entry name" value="Aminotran_1_2"/>
    <property type="match status" value="1"/>
</dbReference>
<keyword evidence="12" id="KW-1185">Reference proteome</keyword>
<gene>
    <name evidence="11" type="ORF">INT43_005525</name>
</gene>
<dbReference type="SUPFAM" id="SSF53383">
    <property type="entry name" value="PLP-dependent transferases"/>
    <property type="match status" value="1"/>
</dbReference>
<dbReference type="GO" id="GO:0030170">
    <property type="term" value="F:pyridoxal phosphate binding"/>
    <property type="evidence" value="ECO:0007669"/>
    <property type="project" value="InterPro"/>
</dbReference>
<dbReference type="InterPro" id="IPR045088">
    <property type="entry name" value="ALAT1/2-like"/>
</dbReference>
<dbReference type="Gene3D" id="1.10.287.1970">
    <property type="match status" value="1"/>
</dbReference>
<keyword evidence="5" id="KW-0663">Pyridoxal phosphate</keyword>
<feature type="domain" description="Aminotransferase class I/classII large" evidence="10">
    <location>
        <begin position="93"/>
        <end position="459"/>
    </location>
</feature>
<dbReference type="InterPro" id="IPR015421">
    <property type="entry name" value="PyrdxlP-dep_Trfase_major"/>
</dbReference>
<dbReference type="OrthoDB" id="1732682at2759"/>
<dbReference type="PANTHER" id="PTHR11751">
    <property type="entry name" value="ALANINE AMINOTRANSFERASE"/>
    <property type="match status" value="1"/>
</dbReference>
<dbReference type="FunFam" id="1.10.287.1970:FF:000001">
    <property type="entry name" value="Alanine aminotransferase 2"/>
    <property type="match status" value="1"/>
</dbReference>
<name>A0A8H7PLU5_MORIS</name>
<dbReference type="InterPro" id="IPR015424">
    <property type="entry name" value="PyrdxlP-dep_Trfase"/>
</dbReference>
<accession>A0A8H7PLU5</accession>
<dbReference type="EMBL" id="JAEPQZ010000010">
    <property type="protein sequence ID" value="KAG2176291.1"/>
    <property type="molecule type" value="Genomic_DNA"/>
</dbReference>
<dbReference type="PANTHER" id="PTHR11751:SF29">
    <property type="entry name" value="ALANINE TRANSAMINASE"/>
    <property type="match status" value="1"/>
</dbReference>
<proteinExistence type="inferred from homology"/>
<dbReference type="FunFam" id="3.90.1150.10:FF:000010">
    <property type="entry name" value="Alanine aminotransferase 2"/>
    <property type="match status" value="1"/>
</dbReference>